<feature type="domain" description="Alpha-L-rhamnosidase six-hairpin glycosidase" evidence="7">
    <location>
        <begin position="445"/>
        <end position="810"/>
    </location>
</feature>
<dbReference type="PIRSF" id="PIRSF010631">
    <property type="entry name" value="A-rhamnsds"/>
    <property type="match status" value="1"/>
</dbReference>
<dbReference type="PANTHER" id="PTHR33307">
    <property type="entry name" value="ALPHA-RHAMNOSIDASE (EUROFUNG)"/>
    <property type="match status" value="1"/>
</dbReference>
<name>A0A1H1UI82_9MICC</name>
<evidence type="ECO:0000259" key="8">
    <source>
        <dbReference type="Pfam" id="PF17390"/>
    </source>
</evidence>
<evidence type="ECO:0000259" key="6">
    <source>
        <dbReference type="Pfam" id="PF08531"/>
    </source>
</evidence>
<dbReference type="AlphaFoldDB" id="A0A1H1UI82"/>
<dbReference type="GO" id="GO:0005975">
    <property type="term" value="P:carbohydrate metabolic process"/>
    <property type="evidence" value="ECO:0007669"/>
    <property type="project" value="InterPro"/>
</dbReference>
<dbReference type="Pfam" id="PF08531">
    <property type="entry name" value="Bac_rhamnosid_N"/>
    <property type="match status" value="1"/>
</dbReference>
<dbReference type="Gene3D" id="2.60.40.10">
    <property type="entry name" value="Immunoglobulins"/>
    <property type="match status" value="1"/>
</dbReference>
<evidence type="ECO:0000256" key="1">
    <source>
        <dbReference type="ARBA" id="ARBA00001445"/>
    </source>
</evidence>
<protein>
    <recommendedName>
        <fullName evidence="2">alpha-L-rhamnosidase</fullName>
        <ecNumber evidence="2">3.2.1.40</ecNumber>
    </recommendedName>
</protein>
<dbReference type="InterPro" id="IPR008928">
    <property type="entry name" value="6-hairpin_glycosidase_sf"/>
</dbReference>
<dbReference type="RefSeq" id="WP_091717583.1">
    <property type="nucleotide sequence ID" value="NZ_LT629779.1"/>
</dbReference>
<dbReference type="OrthoDB" id="9761045at2"/>
<dbReference type="Gene3D" id="2.60.420.10">
    <property type="entry name" value="Maltose phosphorylase, domain 3"/>
    <property type="match status" value="1"/>
</dbReference>
<dbReference type="Gene3D" id="2.60.120.260">
    <property type="entry name" value="Galactose-binding domain-like"/>
    <property type="match status" value="2"/>
</dbReference>
<evidence type="ECO:0000313" key="10">
    <source>
        <dbReference type="Proteomes" id="UP000198751"/>
    </source>
</evidence>
<dbReference type="Pfam" id="PF05592">
    <property type="entry name" value="Bac_rhamnosid"/>
    <property type="match status" value="1"/>
</dbReference>
<evidence type="ECO:0000313" key="9">
    <source>
        <dbReference type="EMBL" id="SDS72178.1"/>
    </source>
</evidence>
<dbReference type="SUPFAM" id="SSF49785">
    <property type="entry name" value="Galactose-binding domain-like"/>
    <property type="match status" value="1"/>
</dbReference>
<dbReference type="PANTHER" id="PTHR33307:SF6">
    <property type="entry name" value="ALPHA-RHAMNOSIDASE (EUROFUNG)-RELATED"/>
    <property type="match status" value="1"/>
</dbReference>
<evidence type="ECO:0000256" key="4">
    <source>
        <dbReference type="SAM" id="MobiDB-lite"/>
    </source>
</evidence>
<evidence type="ECO:0000256" key="3">
    <source>
        <dbReference type="ARBA" id="ARBA00022801"/>
    </source>
</evidence>
<evidence type="ECO:0000259" key="7">
    <source>
        <dbReference type="Pfam" id="PF17389"/>
    </source>
</evidence>
<dbReference type="InterPro" id="IPR035396">
    <property type="entry name" value="Bac_rhamnosid6H"/>
</dbReference>
<keyword evidence="3" id="KW-0378">Hydrolase</keyword>
<dbReference type="InterPro" id="IPR012341">
    <property type="entry name" value="6hp_glycosidase-like_sf"/>
</dbReference>
<dbReference type="GO" id="GO:0030596">
    <property type="term" value="F:alpha-L-rhamnosidase activity"/>
    <property type="evidence" value="ECO:0007669"/>
    <property type="project" value="UniProtKB-EC"/>
</dbReference>
<comment type="catalytic activity">
    <reaction evidence="1">
        <text>Hydrolysis of terminal non-reducing alpha-L-rhamnose residues in alpha-L-rhamnosides.</text>
        <dbReference type="EC" id="3.2.1.40"/>
    </reaction>
</comment>
<feature type="region of interest" description="Disordered" evidence="4">
    <location>
        <begin position="267"/>
        <end position="296"/>
    </location>
</feature>
<dbReference type="Pfam" id="PF17389">
    <property type="entry name" value="Bac_rhamnosid6H"/>
    <property type="match status" value="1"/>
</dbReference>
<dbReference type="InterPro" id="IPR008902">
    <property type="entry name" value="Rhamnosid_concanavalin"/>
</dbReference>
<feature type="compositionally biased region" description="Basic and acidic residues" evidence="4">
    <location>
        <begin position="267"/>
        <end position="284"/>
    </location>
</feature>
<feature type="domain" description="Alpha-L-rhamnosidase concanavalin-like" evidence="5">
    <location>
        <begin position="329"/>
        <end position="439"/>
    </location>
</feature>
<feature type="domain" description="Alpha-L-rhamnosidase C-terminal" evidence="8">
    <location>
        <begin position="813"/>
        <end position="899"/>
    </location>
</feature>
<dbReference type="Pfam" id="PF25788">
    <property type="entry name" value="Ig_Rha78A_N"/>
    <property type="match status" value="1"/>
</dbReference>
<dbReference type="Gene3D" id="1.50.10.10">
    <property type="match status" value="1"/>
</dbReference>
<dbReference type="InterPro" id="IPR035398">
    <property type="entry name" value="Bac_rhamnosid_C"/>
</dbReference>
<dbReference type="InterPro" id="IPR016007">
    <property type="entry name" value="Alpha_rhamnosid"/>
</dbReference>
<dbReference type="SUPFAM" id="SSF48208">
    <property type="entry name" value="Six-hairpin glycosidases"/>
    <property type="match status" value="1"/>
</dbReference>
<evidence type="ECO:0000256" key="2">
    <source>
        <dbReference type="ARBA" id="ARBA00012652"/>
    </source>
</evidence>
<evidence type="ECO:0000259" key="5">
    <source>
        <dbReference type="Pfam" id="PF05592"/>
    </source>
</evidence>
<feature type="compositionally biased region" description="Low complexity" evidence="4">
    <location>
        <begin position="285"/>
        <end position="296"/>
    </location>
</feature>
<sequence>MTAPTRLRAEHLSEAMGLAVREPRLGWTPPAGTIRQAAYRITASNGWDTGRIESAESSGIAYSGPALDSRSRFEWQVRTWDVTAGGTETPSDWSQPMIVELGFLHPSDWTAQWIGADESAIPGPGERPGCALTRTFDLPAAPDKARAYATAHGIYELFINGQRVGDQQLTPGSTSYNTTLQVQAYDVTALLTAGRNTLRAVVTDGWYRGTFGYTRDADMYGTHTAFLCQLELESGAGRQVIGTDASWLVSATEVVSADLMAGQHVDFRRADGGESPRAGDRGEAARGPGLRPAPPRAAVVRSGSFDALTGPLAPPTRVTAELAPVSITRLPNGHQVVDFDQNIHGWIRLAALGAAGETVTLEHGEALGPDGDVTRDHLRPHDFRTPGAFRDAGQVDTVTASGAAGEVFEPRHTTHGFQYASVQGLAADLHQEDITACLVRSDLERIGTFHCSDERLNKLHEIVEWSFLGNSCEVPTDCPQREKAGWTGDWQLFVPTAAYLYDVTGFTRKWLRDVRADQWDNGVIANISPSPGPAATSAEFMGFTNGSSGWGDAMVMVPWEAYLATGDASILAENWAAMKRWLGFVRTTAETQRHATRAAQAPVPAAHEKFLWDTGFHFGEWMEPGGPEPDLFAARTADNGIVATAYYRHTTDLMARIARVLGLVEEAAGLAELSDTIRDAWATEYVDAAGRVTVASQANCVRALAFGLVSPEHRPTVTAQLVELIRDAGTHLGTGFLATPYLLPVLADNSHLGLAYELLMQDTEPSWLAMVDRGATTVWELWDGIDADGTPHQSLNHYSKGAVVSFLHRYTAGLRQVPGSAGWDRVIIEPRPGAGITSAATSHHGPHGQITVAWTLSKDASAPGGMTDDGVLTLTADIPSGTTAEVLLPGKPAAVVGPGHHTFLAATGGDTAHPELMRSTL</sequence>
<gene>
    <name evidence="9" type="ORF">SAMN04489743_0695</name>
</gene>
<reference evidence="10" key="1">
    <citation type="submission" date="2016-10" db="EMBL/GenBank/DDBJ databases">
        <authorList>
            <person name="Varghese N."/>
            <person name="Submissions S."/>
        </authorList>
    </citation>
    <scope>NUCLEOTIDE SEQUENCE [LARGE SCALE GENOMIC DNA]</scope>
    <source>
        <strain evidence="10">IMMIB L-1606</strain>
    </source>
</reference>
<dbReference type="InterPro" id="IPR008979">
    <property type="entry name" value="Galactose-bd-like_sf"/>
</dbReference>
<organism evidence="9 10">
    <name type="scientific">Pseudarthrobacter equi</name>
    <dbReference type="NCBI Taxonomy" id="728066"/>
    <lineage>
        <taxon>Bacteria</taxon>
        <taxon>Bacillati</taxon>
        <taxon>Actinomycetota</taxon>
        <taxon>Actinomycetes</taxon>
        <taxon>Micrococcales</taxon>
        <taxon>Micrococcaceae</taxon>
        <taxon>Pseudarthrobacter</taxon>
    </lineage>
</organism>
<proteinExistence type="predicted"/>
<dbReference type="EC" id="3.2.1.40" evidence="2"/>
<dbReference type="InterPro" id="IPR013783">
    <property type="entry name" value="Ig-like_fold"/>
</dbReference>
<feature type="domain" description="Bacterial alpha-L-rhamnosidase N-terminal" evidence="6">
    <location>
        <begin position="142"/>
        <end position="271"/>
    </location>
</feature>
<dbReference type="InterPro" id="IPR013737">
    <property type="entry name" value="Bac_rhamnosid_N"/>
</dbReference>
<accession>A0A1H1UI82</accession>
<dbReference type="Proteomes" id="UP000198751">
    <property type="component" value="Chromosome I"/>
</dbReference>
<keyword evidence="10" id="KW-1185">Reference proteome</keyword>
<dbReference type="Pfam" id="PF17390">
    <property type="entry name" value="Bac_rhamnosid_C"/>
    <property type="match status" value="1"/>
</dbReference>
<dbReference type="EMBL" id="LT629779">
    <property type="protein sequence ID" value="SDS72178.1"/>
    <property type="molecule type" value="Genomic_DNA"/>
</dbReference>